<feature type="binding site" evidence="15">
    <location>
        <position position="143"/>
    </location>
    <ligand>
        <name>substrate</name>
    </ligand>
</feature>
<dbReference type="SUPFAM" id="SSF51445">
    <property type="entry name" value="(Trans)glycosidases"/>
    <property type="match status" value="1"/>
</dbReference>
<evidence type="ECO:0000256" key="11">
    <source>
        <dbReference type="ARBA" id="ARBA00023295"/>
    </source>
</evidence>
<evidence type="ECO:0000256" key="6">
    <source>
        <dbReference type="ARBA" id="ARBA00022801"/>
    </source>
</evidence>
<accession>A0AAW0EHY1</accession>
<evidence type="ECO:0000259" key="17">
    <source>
        <dbReference type="SMART" id="SM00642"/>
    </source>
</evidence>
<dbReference type="Gene3D" id="2.60.40.1180">
    <property type="entry name" value="Golgi alpha-mannosidase II"/>
    <property type="match status" value="1"/>
</dbReference>
<dbReference type="Proteomes" id="UP001362999">
    <property type="component" value="Unassembled WGS sequence"/>
</dbReference>
<dbReference type="Pfam" id="PF00128">
    <property type="entry name" value="Alpha-amylase"/>
    <property type="match status" value="1"/>
</dbReference>
<evidence type="ECO:0000256" key="15">
    <source>
        <dbReference type="PIRSR" id="PIRSR001024-5"/>
    </source>
</evidence>
<keyword evidence="16" id="KW-0732">Signal</keyword>
<feature type="disulfide bond" evidence="14">
    <location>
        <begin position="453"/>
        <end position="487"/>
    </location>
</feature>
<feature type="binding site" evidence="15">
    <location>
        <position position="362"/>
    </location>
    <ligand>
        <name>substrate</name>
    </ligand>
</feature>
<evidence type="ECO:0000256" key="9">
    <source>
        <dbReference type="ARBA" id="ARBA00023180"/>
    </source>
</evidence>
<comment type="caution">
    <text evidence="18">The sequence shown here is derived from an EMBL/GenBank/DDBJ whole genome shotgun (WGS) entry which is preliminary data.</text>
</comment>
<keyword evidence="9" id="KW-0325">Glycoprotein</keyword>
<evidence type="ECO:0000256" key="1">
    <source>
        <dbReference type="ARBA" id="ARBA00000548"/>
    </source>
</evidence>
<keyword evidence="5" id="KW-0479">Metal-binding</keyword>
<evidence type="ECO:0000256" key="8">
    <source>
        <dbReference type="ARBA" id="ARBA00023157"/>
    </source>
</evidence>
<keyword evidence="11" id="KW-0326">Glycosidase</keyword>
<evidence type="ECO:0000313" key="18">
    <source>
        <dbReference type="EMBL" id="KAK7064841.1"/>
    </source>
</evidence>
<feature type="domain" description="Glycosyl hydrolase family 13 catalytic" evidence="17">
    <location>
        <begin position="34"/>
        <end position="387"/>
    </location>
</feature>
<dbReference type="GO" id="GO:0005509">
    <property type="term" value="F:calcium ion binding"/>
    <property type="evidence" value="ECO:0007669"/>
    <property type="project" value="InterPro"/>
</dbReference>
<feature type="binding site" evidence="15">
    <location>
        <position position="315"/>
    </location>
    <ligand>
        <name>substrate</name>
    </ligand>
</feature>
<dbReference type="PANTHER" id="PTHR10357:SF223">
    <property type="entry name" value="ALPHA-AMYLASE MDE5"/>
    <property type="match status" value="1"/>
</dbReference>
<comment type="catalytic activity">
    <reaction evidence="1">
        <text>Endohydrolysis of (1-&gt;4)-alpha-D-glucosidic linkages in polysaccharides containing three or more (1-&gt;4)-alpha-linked D-glucose units.</text>
        <dbReference type="EC" id="3.2.1.1"/>
    </reaction>
</comment>
<dbReference type="EC" id="3.2.1.1" evidence="4"/>
<feature type="chain" id="PRO_5043923026" description="alpha-amylase" evidence="16">
    <location>
        <begin position="22"/>
        <end position="489"/>
    </location>
</feature>
<dbReference type="CDD" id="cd11319">
    <property type="entry name" value="AmyAc_euk_AmyA"/>
    <property type="match status" value="1"/>
</dbReference>
<proteinExistence type="inferred from homology"/>
<evidence type="ECO:0000256" key="7">
    <source>
        <dbReference type="ARBA" id="ARBA00022837"/>
    </source>
</evidence>
<feature type="active site" description="Nucleophile" evidence="12">
    <location>
        <position position="224"/>
    </location>
</feature>
<evidence type="ECO:0000256" key="4">
    <source>
        <dbReference type="ARBA" id="ARBA00012595"/>
    </source>
</evidence>
<evidence type="ECO:0000256" key="13">
    <source>
        <dbReference type="PIRSR" id="PIRSR001024-2"/>
    </source>
</evidence>
<evidence type="ECO:0000256" key="5">
    <source>
        <dbReference type="ARBA" id="ARBA00022723"/>
    </source>
</evidence>
<dbReference type="Gene3D" id="3.20.20.80">
    <property type="entry name" value="Glycosidases"/>
    <property type="match status" value="1"/>
</dbReference>
<feature type="active site" description="Proton donor" evidence="12">
    <location>
        <position position="248"/>
    </location>
</feature>
<evidence type="ECO:0000256" key="12">
    <source>
        <dbReference type="PIRSR" id="PIRSR001024-1"/>
    </source>
</evidence>
<feature type="site" description="Transition state stabilizer" evidence="13">
    <location>
        <position position="315"/>
    </location>
</feature>
<keyword evidence="19" id="KW-1185">Reference proteome</keyword>
<dbReference type="SUPFAM" id="SSF51011">
    <property type="entry name" value="Glycosyl hydrolase domain"/>
    <property type="match status" value="1"/>
</dbReference>
<dbReference type="SMART" id="SM00642">
    <property type="entry name" value="Aamy"/>
    <property type="match status" value="1"/>
</dbReference>
<dbReference type="InterPro" id="IPR013777">
    <property type="entry name" value="A-amylase-like"/>
</dbReference>
<dbReference type="PANTHER" id="PTHR10357">
    <property type="entry name" value="ALPHA-AMYLASE FAMILY MEMBER"/>
    <property type="match status" value="1"/>
</dbReference>
<evidence type="ECO:0000256" key="14">
    <source>
        <dbReference type="PIRSR" id="PIRSR001024-4"/>
    </source>
</evidence>
<keyword evidence="6" id="KW-0378">Hydrolase</keyword>
<keyword evidence="8 14" id="KW-1015">Disulfide bond</keyword>
<dbReference type="InterPro" id="IPR006047">
    <property type="entry name" value="GH13_cat_dom"/>
</dbReference>
<organism evidence="18 19">
    <name type="scientific">Favolaschia claudopus</name>
    <dbReference type="NCBI Taxonomy" id="2862362"/>
    <lineage>
        <taxon>Eukaryota</taxon>
        <taxon>Fungi</taxon>
        <taxon>Dikarya</taxon>
        <taxon>Basidiomycota</taxon>
        <taxon>Agaricomycotina</taxon>
        <taxon>Agaricomycetes</taxon>
        <taxon>Agaricomycetidae</taxon>
        <taxon>Agaricales</taxon>
        <taxon>Marasmiineae</taxon>
        <taxon>Mycenaceae</taxon>
        <taxon>Favolaschia</taxon>
    </lineage>
</organism>
<keyword evidence="10" id="KW-0119">Carbohydrate metabolism</keyword>
<comment type="similarity">
    <text evidence="3">Belongs to the glycosyl hydrolase 13 family.</text>
</comment>
<dbReference type="InterPro" id="IPR017853">
    <property type="entry name" value="GH"/>
</dbReference>
<dbReference type="GO" id="GO:0004556">
    <property type="term" value="F:alpha-amylase activity"/>
    <property type="evidence" value="ECO:0007669"/>
    <property type="project" value="UniProtKB-EC"/>
</dbReference>
<reference evidence="18 19" key="1">
    <citation type="journal article" date="2024" name="J Genomics">
        <title>Draft genome sequencing and assembly of Favolaschia claudopus CIRM-BRFM 2984 isolated from oak limbs.</title>
        <authorList>
            <person name="Navarro D."/>
            <person name="Drula E."/>
            <person name="Chaduli D."/>
            <person name="Cazenave R."/>
            <person name="Ahrendt S."/>
            <person name="Wang J."/>
            <person name="Lipzen A."/>
            <person name="Daum C."/>
            <person name="Barry K."/>
            <person name="Grigoriev I.V."/>
            <person name="Favel A."/>
            <person name="Rosso M.N."/>
            <person name="Martin F."/>
        </authorList>
    </citation>
    <scope>NUCLEOTIDE SEQUENCE [LARGE SCALE GENOMIC DNA]</scope>
    <source>
        <strain evidence="18 19">CIRM-BRFM 2984</strain>
    </source>
</reference>
<feature type="binding site" evidence="15">
    <location>
        <position position="104"/>
    </location>
    <ligand>
        <name>substrate</name>
    </ligand>
</feature>
<dbReference type="FunFam" id="3.20.20.80:FF:000120">
    <property type="entry name" value="Alpha-amylase A"/>
    <property type="match status" value="1"/>
</dbReference>
<dbReference type="GO" id="GO:0016052">
    <property type="term" value="P:carbohydrate catabolic process"/>
    <property type="evidence" value="ECO:0007669"/>
    <property type="project" value="InterPro"/>
</dbReference>
<dbReference type="EMBL" id="JAWWNJ010000001">
    <property type="protein sequence ID" value="KAK7064841.1"/>
    <property type="molecule type" value="Genomic_DNA"/>
</dbReference>
<feature type="binding site" evidence="15">
    <location>
        <position position="222"/>
    </location>
    <ligand>
        <name>substrate</name>
    </ligand>
</feature>
<comment type="cofactor">
    <cofactor evidence="2">
        <name>Ca(2+)</name>
        <dbReference type="ChEBI" id="CHEBI:29108"/>
    </cofactor>
</comment>
<evidence type="ECO:0000256" key="3">
    <source>
        <dbReference type="ARBA" id="ARBA00008061"/>
    </source>
</evidence>
<feature type="disulfide bond" evidence="14">
    <location>
        <begin position="258"/>
        <end position="301"/>
    </location>
</feature>
<dbReference type="PIRSF" id="PIRSF001024">
    <property type="entry name" value="Alph-amyl_fung"/>
    <property type="match status" value="1"/>
</dbReference>
<dbReference type="Pfam" id="PF09260">
    <property type="entry name" value="A_amylase_dom_C"/>
    <property type="match status" value="1"/>
</dbReference>
<evidence type="ECO:0000256" key="10">
    <source>
        <dbReference type="ARBA" id="ARBA00023277"/>
    </source>
</evidence>
<feature type="disulfide bond" evidence="14">
    <location>
        <begin position="51"/>
        <end position="59"/>
    </location>
</feature>
<dbReference type="InterPro" id="IPR015340">
    <property type="entry name" value="A_amylase_C_dom"/>
</dbReference>
<feature type="signal peptide" evidence="16">
    <location>
        <begin position="1"/>
        <end position="21"/>
    </location>
</feature>
<sequence length="489" mass="54603">MYTPVFILFLSLFYALQPCSAAGASDWRSRSIYQIMTDRFARSDGSLIAPCDPKERRYCGGTWSGITKRLDYIQNMGFTAIWISPIVQQISGETYEGEAYHGYWPQNLYALNPHFGSEQDLKDLVNACHARGMYLMVDVVINHFANQGEIVKYENFVPFSNERFFHSRCPIDWGNQTSIEYCWMGDGFVTLPDINTEDPQVIDTWKKYLNSAVSQYGIDGYRLDAVRNIPKPVWSDITRSVGVYMQGEVWDKNPNIICPYQEHMGGLHNYPFKEMATTVFTTPGGNLADLVEVAHQMQIQCKDVTLFGLFMENHDNPRLGSFTNDMARLRNLAVLNILTDGIPIVYFGQEQALAGSLDPLNREALWLTRYSTTNNLVPTFTALNNLRNYIIKSKSNAPFVSTLATYSLLGNNAMSVRKGNVVLVITNSGQGVNTDVVVEGFGAGVELVDVLACRVMHADGSGRLKVTLVGEPIVLYPASLLTGSGICSM</sequence>
<protein>
    <recommendedName>
        <fullName evidence="4">alpha-amylase</fullName>
        <ecNumber evidence="4">3.2.1.1</ecNumber>
    </recommendedName>
</protein>
<evidence type="ECO:0000256" key="2">
    <source>
        <dbReference type="ARBA" id="ARBA00001913"/>
    </source>
</evidence>
<feature type="disulfide bond" evidence="14">
    <location>
        <begin position="169"/>
        <end position="182"/>
    </location>
</feature>
<gene>
    <name evidence="18" type="ORF">R3P38DRAFT_2826675</name>
</gene>
<evidence type="ECO:0000313" key="19">
    <source>
        <dbReference type="Proteomes" id="UP001362999"/>
    </source>
</evidence>
<dbReference type="InterPro" id="IPR013780">
    <property type="entry name" value="Glyco_hydro_b"/>
</dbReference>
<keyword evidence="7" id="KW-0106">Calcium</keyword>
<dbReference type="AlphaFoldDB" id="A0AAW0EHY1"/>
<name>A0AAW0EHY1_9AGAR</name>
<evidence type="ECO:0000256" key="16">
    <source>
        <dbReference type="SAM" id="SignalP"/>
    </source>
</evidence>